<dbReference type="SMART" id="SM00388">
    <property type="entry name" value="HisKA"/>
    <property type="match status" value="1"/>
</dbReference>
<evidence type="ECO:0000256" key="1">
    <source>
        <dbReference type="ARBA" id="ARBA00000085"/>
    </source>
</evidence>
<reference evidence="15 16" key="1">
    <citation type="submission" date="2021-07" db="EMBL/GenBank/DDBJ databases">
        <authorList>
            <person name="So Y."/>
        </authorList>
    </citation>
    <scope>NUCLEOTIDE SEQUENCE [LARGE SCALE GENOMIC DNA]</scope>
    <source>
        <strain evidence="15 16">HJA6</strain>
    </source>
</reference>
<evidence type="ECO:0000256" key="8">
    <source>
        <dbReference type="ARBA" id="ARBA00022989"/>
    </source>
</evidence>
<dbReference type="SMART" id="SM00304">
    <property type="entry name" value="HAMP"/>
    <property type="match status" value="1"/>
</dbReference>
<dbReference type="CDD" id="cd00082">
    <property type="entry name" value="HisKA"/>
    <property type="match status" value="1"/>
</dbReference>
<dbReference type="InterPro" id="IPR003661">
    <property type="entry name" value="HisK_dim/P_dom"/>
</dbReference>
<dbReference type="EC" id="2.7.13.3" evidence="3"/>
<gene>
    <name evidence="15" type="ORF">KPL78_22100</name>
</gene>
<evidence type="ECO:0000256" key="10">
    <source>
        <dbReference type="ARBA" id="ARBA00023136"/>
    </source>
</evidence>
<feature type="transmembrane region" description="Helical" evidence="12">
    <location>
        <begin position="169"/>
        <end position="188"/>
    </location>
</feature>
<evidence type="ECO:0000256" key="9">
    <source>
        <dbReference type="ARBA" id="ARBA00023012"/>
    </source>
</evidence>
<feature type="domain" description="HAMP" evidence="14">
    <location>
        <begin position="190"/>
        <end position="243"/>
    </location>
</feature>
<dbReference type="PANTHER" id="PTHR45436:SF8">
    <property type="entry name" value="HISTIDINE KINASE"/>
    <property type="match status" value="1"/>
</dbReference>
<dbReference type="CDD" id="cd06225">
    <property type="entry name" value="HAMP"/>
    <property type="match status" value="1"/>
</dbReference>
<feature type="region of interest" description="Disordered" evidence="11">
    <location>
        <begin position="452"/>
        <end position="474"/>
    </location>
</feature>
<keyword evidence="6 12" id="KW-0812">Transmembrane</keyword>
<keyword evidence="7" id="KW-0418">Kinase</keyword>
<comment type="subcellular location">
    <subcellularLocation>
        <location evidence="2">Membrane</location>
    </subcellularLocation>
</comment>
<dbReference type="SUPFAM" id="SSF55874">
    <property type="entry name" value="ATPase domain of HSP90 chaperone/DNA topoisomerase II/histidine kinase"/>
    <property type="match status" value="1"/>
</dbReference>
<proteinExistence type="predicted"/>
<dbReference type="PROSITE" id="PS50109">
    <property type="entry name" value="HIS_KIN"/>
    <property type="match status" value="1"/>
</dbReference>
<keyword evidence="4" id="KW-0597">Phosphoprotein</keyword>
<accession>A0ABS7AEH7</accession>
<dbReference type="EMBL" id="JAHYBZ010000008">
    <property type="protein sequence ID" value="MBW6400568.1"/>
    <property type="molecule type" value="Genomic_DNA"/>
</dbReference>
<comment type="catalytic activity">
    <reaction evidence="1">
        <text>ATP + protein L-histidine = ADP + protein N-phospho-L-histidine.</text>
        <dbReference type="EC" id="2.7.13.3"/>
    </reaction>
</comment>
<evidence type="ECO:0000259" key="13">
    <source>
        <dbReference type="PROSITE" id="PS50109"/>
    </source>
</evidence>
<dbReference type="InterPro" id="IPR050428">
    <property type="entry name" value="TCS_sensor_his_kinase"/>
</dbReference>
<dbReference type="PROSITE" id="PS50885">
    <property type="entry name" value="HAMP"/>
    <property type="match status" value="1"/>
</dbReference>
<keyword evidence="9" id="KW-0902">Two-component regulatory system</keyword>
<name>A0ABS7AEH7_9PROT</name>
<evidence type="ECO:0000256" key="11">
    <source>
        <dbReference type="SAM" id="MobiDB-lite"/>
    </source>
</evidence>
<dbReference type="PRINTS" id="PR00344">
    <property type="entry name" value="BCTRLSENSOR"/>
</dbReference>
<evidence type="ECO:0000313" key="16">
    <source>
        <dbReference type="Proteomes" id="UP001196565"/>
    </source>
</evidence>
<dbReference type="Proteomes" id="UP001196565">
    <property type="component" value="Unassembled WGS sequence"/>
</dbReference>
<evidence type="ECO:0000256" key="12">
    <source>
        <dbReference type="SAM" id="Phobius"/>
    </source>
</evidence>
<evidence type="ECO:0000256" key="7">
    <source>
        <dbReference type="ARBA" id="ARBA00022777"/>
    </source>
</evidence>
<evidence type="ECO:0000256" key="5">
    <source>
        <dbReference type="ARBA" id="ARBA00022679"/>
    </source>
</evidence>
<dbReference type="Gene3D" id="3.30.565.10">
    <property type="entry name" value="Histidine kinase-like ATPase, C-terminal domain"/>
    <property type="match status" value="1"/>
</dbReference>
<sequence>MLTVPQSTNAWDPLLRFLRGASFRFALLFAGVYSAATILFALILWFATAGSLDRQTDAALRTDAFGLTERWREAGPSAVAEAISERLAADVENHAIYLMTDADGRRVAGNLDRWPPDTAGDGEWAATAVAREGVQVEARLYTIGLDGYRVLIGRDVDEKQRLRDLLAEGIAWSAMAAAVIALLGAAVLRRALEHRLRPASQTARAIAAGDLSRRVPNSGRDDEFDRLGESMNAMLDRIDRLMEGIRGVSDSIAHDLRTPIARARAKLEEAQAGTGDAEALRAAMEQGITDLDNISRVFEALLRIAEAEAGARRAAFAPLDLVPVLRDVAEFYGVVAESRDQTIALDLPEQLELVGDRDLLAQAVGNLLDNALKFTPAGGTVRLSAQAVPRDGVEVTIADSGPGLSAEGRARAGERFFRADAARATPGSGLGLSLVIAVAHLHSGELVLDDAEPGADQPGLRATLRLGGPGASIR</sequence>
<dbReference type="PANTHER" id="PTHR45436">
    <property type="entry name" value="SENSOR HISTIDINE KINASE YKOH"/>
    <property type="match status" value="1"/>
</dbReference>
<organism evidence="15 16">
    <name type="scientific">Roseomonas alba</name>
    <dbReference type="NCBI Taxonomy" id="2846776"/>
    <lineage>
        <taxon>Bacteria</taxon>
        <taxon>Pseudomonadati</taxon>
        <taxon>Pseudomonadota</taxon>
        <taxon>Alphaproteobacteria</taxon>
        <taxon>Acetobacterales</taxon>
        <taxon>Roseomonadaceae</taxon>
        <taxon>Roseomonas</taxon>
    </lineage>
</organism>
<feature type="domain" description="Histidine kinase" evidence="13">
    <location>
        <begin position="251"/>
        <end position="470"/>
    </location>
</feature>
<dbReference type="SUPFAM" id="SSF47384">
    <property type="entry name" value="Homodimeric domain of signal transducing histidine kinase"/>
    <property type="match status" value="1"/>
</dbReference>
<keyword evidence="8 12" id="KW-1133">Transmembrane helix</keyword>
<comment type="caution">
    <text evidence="15">The sequence shown here is derived from an EMBL/GenBank/DDBJ whole genome shotgun (WGS) entry which is preliminary data.</text>
</comment>
<keyword evidence="10 12" id="KW-0472">Membrane</keyword>
<protein>
    <recommendedName>
        <fullName evidence="3">histidine kinase</fullName>
        <ecNumber evidence="3">2.7.13.3</ecNumber>
    </recommendedName>
</protein>
<evidence type="ECO:0000259" key="14">
    <source>
        <dbReference type="PROSITE" id="PS50885"/>
    </source>
</evidence>
<dbReference type="InterPro" id="IPR004358">
    <property type="entry name" value="Sig_transdc_His_kin-like_C"/>
</dbReference>
<dbReference type="InterPro" id="IPR003660">
    <property type="entry name" value="HAMP_dom"/>
</dbReference>
<feature type="transmembrane region" description="Helical" evidence="12">
    <location>
        <begin position="25"/>
        <end position="47"/>
    </location>
</feature>
<dbReference type="InterPro" id="IPR005467">
    <property type="entry name" value="His_kinase_dom"/>
</dbReference>
<evidence type="ECO:0000256" key="4">
    <source>
        <dbReference type="ARBA" id="ARBA00022553"/>
    </source>
</evidence>
<dbReference type="CDD" id="cd00075">
    <property type="entry name" value="HATPase"/>
    <property type="match status" value="1"/>
</dbReference>
<evidence type="ECO:0000256" key="3">
    <source>
        <dbReference type="ARBA" id="ARBA00012438"/>
    </source>
</evidence>
<dbReference type="Gene3D" id="6.10.340.10">
    <property type="match status" value="1"/>
</dbReference>
<evidence type="ECO:0000256" key="2">
    <source>
        <dbReference type="ARBA" id="ARBA00004370"/>
    </source>
</evidence>
<keyword evidence="16" id="KW-1185">Reference proteome</keyword>
<dbReference type="Pfam" id="PF02518">
    <property type="entry name" value="HATPase_c"/>
    <property type="match status" value="1"/>
</dbReference>
<dbReference type="InterPro" id="IPR036890">
    <property type="entry name" value="HATPase_C_sf"/>
</dbReference>
<evidence type="ECO:0000256" key="6">
    <source>
        <dbReference type="ARBA" id="ARBA00022692"/>
    </source>
</evidence>
<evidence type="ECO:0000313" key="15">
    <source>
        <dbReference type="EMBL" id="MBW6400568.1"/>
    </source>
</evidence>
<dbReference type="Pfam" id="PF00672">
    <property type="entry name" value="HAMP"/>
    <property type="match status" value="1"/>
</dbReference>
<dbReference type="SUPFAM" id="SSF158472">
    <property type="entry name" value="HAMP domain-like"/>
    <property type="match status" value="1"/>
</dbReference>
<dbReference type="InterPro" id="IPR003594">
    <property type="entry name" value="HATPase_dom"/>
</dbReference>
<dbReference type="InterPro" id="IPR036097">
    <property type="entry name" value="HisK_dim/P_sf"/>
</dbReference>
<keyword evidence="5" id="KW-0808">Transferase</keyword>
<dbReference type="SMART" id="SM00387">
    <property type="entry name" value="HATPase_c"/>
    <property type="match status" value="1"/>
</dbReference>